<gene>
    <name evidence="2" type="ORF">FIBSPDRAFT_347218</name>
</gene>
<evidence type="ECO:0000313" key="2">
    <source>
        <dbReference type="EMBL" id="KZP26520.1"/>
    </source>
</evidence>
<sequence length="218" mass="24648">MVPLCNAGGDLLRRQRGNADIHGSASFSQDLISATLDEELDAVVPVEQVQFDKLIGTLVCAGFPSTSIHIIGTIHRHDQAWARSRRHAHSGHFHHKYTSRHLPPAGGMRRFLVRRRSPRWETLGPSRSASRHRVQSPYKLSRRQRAGCAHRAQWLPIRHPAGETTVGLQDGRAFKPGRARKPIVKRNHTLVGVPPAYDWIQAMRRCRARGRLSFIPNR</sequence>
<keyword evidence="3" id="KW-1185">Reference proteome</keyword>
<evidence type="ECO:0000256" key="1">
    <source>
        <dbReference type="SAM" id="MobiDB-lite"/>
    </source>
</evidence>
<name>A0A166PWG5_9AGAM</name>
<evidence type="ECO:0000313" key="3">
    <source>
        <dbReference type="Proteomes" id="UP000076532"/>
    </source>
</evidence>
<feature type="region of interest" description="Disordered" evidence="1">
    <location>
        <begin position="122"/>
        <end position="142"/>
    </location>
</feature>
<accession>A0A166PWG5</accession>
<proteinExistence type="predicted"/>
<feature type="compositionally biased region" description="Basic residues" evidence="1">
    <location>
        <begin position="129"/>
        <end position="142"/>
    </location>
</feature>
<organism evidence="2 3">
    <name type="scientific">Athelia psychrophila</name>
    <dbReference type="NCBI Taxonomy" id="1759441"/>
    <lineage>
        <taxon>Eukaryota</taxon>
        <taxon>Fungi</taxon>
        <taxon>Dikarya</taxon>
        <taxon>Basidiomycota</taxon>
        <taxon>Agaricomycotina</taxon>
        <taxon>Agaricomycetes</taxon>
        <taxon>Agaricomycetidae</taxon>
        <taxon>Atheliales</taxon>
        <taxon>Atheliaceae</taxon>
        <taxon>Athelia</taxon>
    </lineage>
</organism>
<dbReference type="Proteomes" id="UP000076532">
    <property type="component" value="Unassembled WGS sequence"/>
</dbReference>
<dbReference type="EMBL" id="KV417514">
    <property type="protein sequence ID" value="KZP26520.1"/>
    <property type="molecule type" value="Genomic_DNA"/>
</dbReference>
<dbReference type="AlphaFoldDB" id="A0A166PWG5"/>
<protein>
    <submittedName>
        <fullName evidence="2">Uncharacterized protein</fullName>
    </submittedName>
</protein>
<reference evidence="2 3" key="1">
    <citation type="journal article" date="2016" name="Mol. Biol. Evol.">
        <title>Comparative Genomics of Early-Diverging Mushroom-Forming Fungi Provides Insights into the Origins of Lignocellulose Decay Capabilities.</title>
        <authorList>
            <person name="Nagy L.G."/>
            <person name="Riley R."/>
            <person name="Tritt A."/>
            <person name="Adam C."/>
            <person name="Daum C."/>
            <person name="Floudas D."/>
            <person name="Sun H."/>
            <person name="Yadav J.S."/>
            <person name="Pangilinan J."/>
            <person name="Larsson K.H."/>
            <person name="Matsuura K."/>
            <person name="Barry K."/>
            <person name="Labutti K."/>
            <person name="Kuo R."/>
            <person name="Ohm R.A."/>
            <person name="Bhattacharya S.S."/>
            <person name="Shirouzu T."/>
            <person name="Yoshinaga Y."/>
            <person name="Martin F.M."/>
            <person name="Grigoriev I.V."/>
            <person name="Hibbett D.S."/>
        </authorList>
    </citation>
    <scope>NUCLEOTIDE SEQUENCE [LARGE SCALE GENOMIC DNA]</scope>
    <source>
        <strain evidence="2 3">CBS 109695</strain>
    </source>
</reference>